<gene>
    <name evidence="1" type="ORF">CEV33_2188</name>
</gene>
<accession>A0A256F7G7</accession>
<proteinExistence type="predicted"/>
<reference evidence="1 2" key="1">
    <citation type="submission" date="2017-07" db="EMBL/GenBank/DDBJ databases">
        <title>Phylogenetic study on the rhizospheric bacterium Ochrobactrum sp. A44.</title>
        <authorList>
            <person name="Krzyzanowska D.M."/>
            <person name="Ossowicki A."/>
            <person name="Rajewska M."/>
            <person name="Maciag T."/>
            <person name="Kaczynski Z."/>
            <person name="Czerwicka M."/>
            <person name="Jafra S."/>
        </authorList>
    </citation>
    <scope>NUCLEOTIDE SEQUENCE [LARGE SCALE GENOMIC DNA]</scope>
    <source>
        <strain evidence="1 2">OgA9a</strain>
    </source>
</reference>
<dbReference type="AlphaFoldDB" id="A0A256F7G7"/>
<organism evidence="1 2">
    <name type="scientific">Brucella grignonensis</name>
    <dbReference type="NCBI Taxonomy" id="94627"/>
    <lineage>
        <taxon>Bacteria</taxon>
        <taxon>Pseudomonadati</taxon>
        <taxon>Pseudomonadota</taxon>
        <taxon>Alphaproteobacteria</taxon>
        <taxon>Hyphomicrobiales</taxon>
        <taxon>Brucellaceae</taxon>
        <taxon>Brucella/Ochrobactrum group</taxon>
        <taxon>Brucella</taxon>
    </lineage>
</organism>
<evidence type="ECO:0000313" key="2">
    <source>
        <dbReference type="Proteomes" id="UP000216478"/>
    </source>
</evidence>
<sequence length="42" mass="4735">MLTKGLPVGTVPKEFHVAFVWNDMINNGCRLTTTALRECLQE</sequence>
<keyword evidence="2" id="KW-1185">Reference proteome</keyword>
<dbReference type="EMBL" id="NNRL01000163">
    <property type="protein sequence ID" value="OYR10723.1"/>
    <property type="molecule type" value="Genomic_DNA"/>
</dbReference>
<protein>
    <submittedName>
        <fullName evidence="1">Uncharacterized protein</fullName>
    </submittedName>
</protein>
<dbReference type="Proteomes" id="UP000216478">
    <property type="component" value="Unassembled WGS sequence"/>
</dbReference>
<name>A0A256F7G7_9HYPH</name>
<evidence type="ECO:0000313" key="1">
    <source>
        <dbReference type="EMBL" id="OYR10723.1"/>
    </source>
</evidence>
<comment type="caution">
    <text evidence="1">The sequence shown here is derived from an EMBL/GenBank/DDBJ whole genome shotgun (WGS) entry which is preliminary data.</text>
</comment>